<feature type="domain" description="OmpR/PhoB-type" evidence="11">
    <location>
        <begin position="126"/>
        <end position="225"/>
    </location>
</feature>
<evidence type="ECO:0000256" key="6">
    <source>
        <dbReference type="ARBA" id="ARBA00023125"/>
    </source>
</evidence>
<dbReference type="GO" id="GO:0045893">
    <property type="term" value="P:positive regulation of DNA-templated transcription"/>
    <property type="evidence" value="ECO:0007669"/>
    <property type="project" value="UniProtKB-ARBA"/>
</dbReference>
<feature type="domain" description="Response regulatory" evidence="10">
    <location>
        <begin position="3"/>
        <end position="116"/>
    </location>
</feature>
<dbReference type="PROSITE" id="PS51755">
    <property type="entry name" value="OMPR_PHOB"/>
    <property type="match status" value="1"/>
</dbReference>
<sequence>MTKVLIIEDEGDIRRHLRAILSAQGHDVLEAGNAKDGLKALTLNGPDLLILDLGLPDQDGQDVILSLREWSQIPIIVLSAREQEADKIRALENGADDYLTKPFAPGELLARIKVALRHAQKQSDVPQIFERNGLKVDTAARRVWLEGESVHLTPIEYRLLSVFIAHPGKVLTHAQLLKAVWNRHTSDQTHYLRIHTQHLREKLKDDPLKPRFILTEPGIGYRFQD</sequence>
<dbReference type="InterPro" id="IPR036388">
    <property type="entry name" value="WH-like_DNA-bd_sf"/>
</dbReference>
<evidence type="ECO:0000313" key="13">
    <source>
        <dbReference type="Proteomes" id="UP000001492"/>
    </source>
</evidence>
<dbReference type="CDD" id="cd00383">
    <property type="entry name" value="trans_reg_C"/>
    <property type="match status" value="1"/>
</dbReference>
<dbReference type="PANTHER" id="PTHR48111:SF50">
    <property type="entry name" value="KDP OPERON TRANSCRIPTIONAL REGULATORY PROTEIN KDPE"/>
    <property type="match status" value="1"/>
</dbReference>
<feature type="DNA-binding region" description="OmpR/PhoB-type" evidence="9">
    <location>
        <begin position="126"/>
        <end position="225"/>
    </location>
</feature>
<keyword evidence="7" id="KW-0804">Transcription</keyword>
<accession>E8RRF0</accession>
<keyword evidence="2" id="KW-0963">Cytoplasm</keyword>
<feature type="modified residue" description="4-aspartylphosphate" evidence="8">
    <location>
        <position position="52"/>
    </location>
</feature>
<evidence type="ECO:0000256" key="7">
    <source>
        <dbReference type="ARBA" id="ARBA00023163"/>
    </source>
</evidence>
<evidence type="ECO:0000256" key="3">
    <source>
        <dbReference type="ARBA" id="ARBA00022553"/>
    </source>
</evidence>
<dbReference type="GO" id="GO:0000156">
    <property type="term" value="F:phosphorelay response regulator activity"/>
    <property type="evidence" value="ECO:0007669"/>
    <property type="project" value="TreeGrafter"/>
</dbReference>
<protein>
    <submittedName>
        <fullName evidence="12">Two component transcriptional regulator, winged helix family</fullName>
    </submittedName>
</protein>
<dbReference type="AlphaFoldDB" id="E8RRF0"/>
<evidence type="ECO:0000256" key="8">
    <source>
        <dbReference type="PROSITE-ProRule" id="PRU00169"/>
    </source>
</evidence>
<dbReference type="Gene3D" id="1.10.10.10">
    <property type="entry name" value="Winged helix-like DNA-binding domain superfamily/Winged helix DNA-binding domain"/>
    <property type="match status" value="1"/>
</dbReference>
<dbReference type="EMBL" id="CP002395">
    <property type="protein sequence ID" value="ADU12341.1"/>
    <property type="molecule type" value="Genomic_DNA"/>
</dbReference>
<evidence type="ECO:0000256" key="2">
    <source>
        <dbReference type="ARBA" id="ARBA00022490"/>
    </source>
</evidence>
<evidence type="ECO:0000313" key="12">
    <source>
        <dbReference type="EMBL" id="ADU12341.1"/>
    </source>
</evidence>
<dbReference type="Proteomes" id="UP000001492">
    <property type="component" value="Chromosome 1"/>
</dbReference>
<reference evidence="13" key="1">
    <citation type="submission" date="2010-12" db="EMBL/GenBank/DDBJ databases">
        <title>Complete sequence of chromosome 1 of Asticcacaulis excentricus CB 48.</title>
        <authorList>
            <consortium name="US DOE Joint Genome Institute"/>
            <person name="Lucas S."/>
            <person name="Copeland A."/>
            <person name="Lapidus A."/>
            <person name="Cheng J.-F."/>
            <person name="Bruce D."/>
            <person name="Goodwin L."/>
            <person name="Pitluck S."/>
            <person name="Teshima H."/>
            <person name="Davenport K."/>
            <person name="Detter J.C."/>
            <person name="Han C."/>
            <person name="Tapia R."/>
            <person name="Land M."/>
            <person name="Hauser L."/>
            <person name="Jeffries C."/>
            <person name="Kyrpides N."/>
            <person name="Ivanova N."/>
            <person name="Ovchinnikova G."/>
            <person name="Brun Y.V."/>
            <person name="Woyke T."/>
        </authorList>
    </citation>
    <scope>NUCLEOTIDE SEQUENCE [LARGE SCALE GENOMIC DNA]</scope>
    <source>
        <strain evidence="13">ATCC 15261 / DSM 4724 / KCTC 12464 / NCIMB 9791 / VKM B-1370 / CB 48</strain>
    </source>
</reference>
<dbReference type="PROSITE" id="PS50110">
    <property type="entry name" value="RESPONSE_REGULATORY"/>
    <property type="match status" value="1"/>
</dbReference>
<dbReference type="Gene3D" id="3.40.50.2300">
    <property type="match status" value="1"/>
</dbReference>
<evidence type="ECO:0000256" key="1">
    <source>
        <dbReference type="ARBA" id="ARBA00004496"/>
    </source>
</evidence>
<dbReference type="CDD" id="cd17620">
    <property type="entry name" value="REC_OmpR_KdpE-like"/>
    <property type="match status" value="1"/>
</dbReference>
<dbReference type="InterPro" id="IPR011006">
    <property type="entry name" value="CheY-like_superfamily"/>
</dbReference>
<dbReference type="STRING" id="573065.Astex_0654"/>
<dbReference type="SMART" id="SM00862">
    <property type="entry name" value="Trans_reg_C"/>
    <property type="match status" value="1"/>
</dbReference>
<evidence type="ECO:0000256" key="9">
    <source>
        <dbReference type="PROSITE-ProRule" id="PRU01091"/>
    </source>
</evidence>
<comment type="subcellular location">
    <subcellularLocation>
        <location evidence="1">Cytoplasm</location>
    </subcellularLocation>
</comment>
<evidence type="ECO:0000256" key="4">
    <source>
        <dbReference type="ARBA" id="ARBA00023012"/>
    </source>
</evidence>
<dbReference type="PANTHER" id="PTHR48111">
    <property type="entry name" value="REGULATOR OF RPOS"/>
    <property type="match status" value="1"/>
</dbReference>
<dbReference type="KEGG" id="aex:Astex_0654"/>
<keyword evidence="5" id="KW-0805">Transcription regulation</keyword>
<dbReference type="RefSeq" id="WP_013478175.1">
    <property type="nucleotide sequence ID" value="NC_014816.1"/>
</dbReference>
<dbReference type="GO" id="GO:0042802">
    <property type="term" value="F:identical protein binding"/>
    <property type="evidence" value="ECO:0007669"/>
    <property type="project" value="UniProtKB-ARBA"/>
</dbReference>
<keyword evidence="13" id="KW-1185">Reference proteome</keyword>
<dbReference type="HOGENOM" id="CLU_000445_30_8_5"/>
<dbReference type="GO" id="GO:0005829">
    <property type="term" value="C:cytosol"/>
    <property type="evidence" value="ECO:0007669"/>
    <property type="project" value="TreeGrafter"/>
</dbReference>
<keyword evidence="3 8" id="KW-0597">Phosphoprotein</keyword>
<dbReference type="Pfam" id="PF00486">
    <property type="entry name" value="Trans_reg_C"/>
    <property type="match status" value="1"/>
</dbReference>
<dbReference type="Gene3D" id="6.10.250.690">
    <property type="match status" value="1"/>
</dbReference>
<dbReference type="GO" id="GO:0000987">
    <property type="term" value="F:cis-regulatory region sequence-specific DNA binding"/>
    <property type="evidence" value="ECO:0007669"/>
    <property type="project" value="UniProtKB-ARBA"/>
</dbReference>
<keyword evidence="4" id="KW-0902">Two-component regulatory system</keyword>
<dbReference type="InterPro" id="IPR001789">
    <property type="entry name" value="Sig_transdc_resp-reg_receiver"/>
</dbReference>
<dbReference type="InterPro" id="IPR039420">
    <property type="entry name" value="WalR-like"/>
</dbReference>
<dbReference type="FunFam" id="3.40.50.2300:FF:000021">
    <property type="entry name" value="Two-component system response regulator KdpE"/>
    <property type="match status" value="1"/>
</dbReference>
<evidence type="ECO:0000256" key="5">
    <source>
        <dbReference type="ARBA" id="ARBA00023015"/>
    </source>
</evidence>
<name>E8RRF0_ASTEC</name>
<evidence type="ECO:0000259" key="11">
    <source>
        <dbReference type="PROSITE" id="PS51755"/>
    </source>
</evidence>
<gene>
    <name evidence="12" type="ordered locus">Astex_0654</name>
</gene>
<keyword evidence="6 9" id="KW-0238">DNA-binding</keyword>
<dbReference type="eggNOG" id="COG0745">
    <property type="taxonomic scope" value="Bacteria"/>
</dbReference>
<organism evidence="12 13">
    <name type="scientific">Asticcacaulis excentricus (strain ATCC 15261 / DSM 4724 / KCTC 12464 / NCIMB 9791 / VKM B-1370 / CB 48)</name>
    <dbReference type="NCBI Taxonomy" id="573065"/>
    <lineage>
        <taxon>Bacteria</taxon>
        <taxon>Pseudomonadati</taxon>
        <taxon>Pseudomonadota</taxon>
        <taxon>Alphaproteobacteria</taxon>
        <taxon>Caulobacterales</taxon>
        <taxon>Caulobacteraceae</taxon>
        <taxon>Asticcacaulis</taxon>
    </lineage>
</organism>
<dbReference type="SUPFAM" id="SSF52172">
    <property type="entry name" value="CheY-like"/>
    <property type="match status" value="1"/>
</dbReference>
<dbReference type="Pfam" id="PF00072">
    <property type="entry name" value="Response_reg"/>
    <property type="match status" value="1"/>
</dbReference>
<dbReference type="SMART" id="SM00448">
    <property type="entry name" value="REC"/>
    <property type="match status" value="1"/>
</dbReference>
<evidence type="ECO:0000259" key="10">
    <source>
        <dbReference type="PROSITE" id="PS50110"/>
    </source>
</evidence>
<dbReference type="OrthoDB" id="9802426at2"/>
<proteinExistence type="predicted"/>
<dbReference type="GO" id="GO:0032993">
    <property type="term" value="C:protein-DNA complex"/>
    <property type="evidence" value="ECO:0007669"/>
    <property type="project" value="TreeGrafter"/>
</dbReference>
<dbReference type="InterPro" id="IPR001867">
    <property type="entry name" value="OmpR/PhoB-type_DNA-bd"/>
</dbReference>